<keyword evidence="3" id="KW-1185">Reference proteome</keyword>
<reference evidence="2 3" key="1">
    <citation type="submission" date="2015-12" db="EMBL/GenBank/DDBJ databases">
        <title>Intraspecies pangenome expansion in the marine bacterium Alteromonas.</title>
        <authorList>
            <person name="Lopez-Perez M."/>
            <person name="Rodriguez-Valera F."/>
        </authorList>
    </citation>
    <scope>NUCLEOTIDE SEQUENCE [LARGE SCALE GENOMIC DNA]</scope>
    <source>
        <strain evidence="2 3">LMG 21861</strain>
    </source>
</reference>
<dbReference type="Pfam" id="PF01797">
    <property type="entry name" value="Y1_Tnp"/>
    <property type="match status" value="1"/>
</dbReference>
<name>A0ABN4LVZ2_9ALTE</name>
<evidence type="ECO:0000259" key="1">
    <source>
        <dbReference type="SMART" id="SM01321"/>
    </source>
</evidence>
<accession>A0ABN4LVZ2</accession>
<proteinExistence type="predicted"/>
<sequence length="231" mass="26786">MARKRRLAPAGFAQHVIQRGNNRSICFVCESDYIAYIHWLKKFSLQFDVSIHAWVLMTNHTHLLCTPKYDNRGVSAMMQPLGRMYVRYFNQKYKRTGTLWEGGFTSSLVDSEEYLLTVYRYIELNPVRAKMVLDPAEYKWSSYTINALGVKSTLCCAHRVYLSLGKTETERMKAYRTLFETEISQTLIGNIQYCSKKELVLGNNKFKQQIENLTGIALKNEKLGRPPKSED</sequence>
<dbReference type="SMART" id="SM01321">
    <property type="entry name" value="Y1_Tnp"/>
    <property type="match status" value="1"/>
</dbReference>
<protein>
    <submittedName>
        <fullName evidence="2">Transposase</fullName>
    </submittedName>
</protein>
<dbReference type="PANTHER" id="PTHR34322:SF2">
    <property type="entry name" value="TRANSPOSASE IS200-LIKE DOMAIN-CONTAINING PROTEIN"/>
    <property type="match status" value="1"/>
</dbReference>
<dbReference type="PANTHER" id="PTHR34322">
    <property type="entry name" value="TRANSPOSASE, Y1_TNP DOMAIN-CONTAINING"/>
    <property type="match status" value="1"/>
</dbReference>
<dbReference type="Gene3D" id="3.30.70.1290">
    <property type="entry name" value="Transposase IS200-like"/>
    <property type="match status" value="1"/>
</dbReference>
<dbReference type="InterPro" id="IPR002686">
    <property type="entry name" value="Transposase_17"/>
</dbReference>
<dbReference type="RefSeq" id="WP_057795976.1">
    <property type="nucleotide sequence ID" value="NZ_CP013926.1"/>
</dbReference>
<dbReference type="SUPFAM" id="SSF143422">
    <property type="entry name" value="Transposase IS200-like"/>
    <property type="match status" value="1"/>
</dbReference>
<gene>
    <name evidence="2" type="ORF">AVL57_16040</name>
</gene>
<feature type="domain" description="Transposase IS200-like" evidence="1">
    <location>
        <begin position="9"/>
        <end position="125"/>
    </location>
</feature>
<organism evidence="2 3">
    <name type="scientific">Alteromonas stellipolaris</name>
    <dbReference type="NCBI Taxonomy" id="233316"/>
    <lineage>
        <taxon>Bacteria</taxon>
        <taxon>Pseudomonadati</taxon>
        <taxon>Pseudomonadota</taxon>
        <taxon>Gammaproteobacteria</taxon>
        <taxon>Alteromonadales</taxon>
        <taxon>Alteromonadaceae</taxon>
        <taxon>Alteromonas/Salinimonas group</taxon>
        <taxon>Alteromonas</taxon>
    </lineage>
</organism>
<dbReference type="Proteomes" id="UP000056750">
    <property type="component" value="Chromosome"/>
</dbReference>
<dbReference type="EMBL" id="CP013926">
    <property type="protein sequence ID" value="AMJ76480.1"/>
    <property type="molecule type" value="Genomic_DNA"/>
</dbReference>
<dbReference type="InterPro" id="IPR036515">
    <property type="entry name" value="Transposase_17_sf"/>
</dbReference>
<evidence type="ECO:0000313" key="2">
    <source>
        <dbReference type="EMBL" id="AMJ76480.1"/>
    </source>
</evidence>
<evidence type="ECO:0000313" key="3">
    <source>
        <dbReference type="Proteomes" id="UP000056750"/>
    </source>
</evidence>